<keyword evidence="4" id="KW-0274">FAD</keyword>
<dbReference type="EMBL" id="AWXA01000041">
    <property type="protein sequence ID" value="ERT58648.1"/>
    <property type="molecule type" value="Genomic_DNA"/>
</dbReference>
<dbReference type="PATRIC" id="fig|1111454.3.peg.1547"/>
<dbReference type="eggNOG" id="COG1249">
    <property type="taxonomic scope" value="Bacteria"/>
</dbReference>
<dbReference type="InterPro" id="IPR016156">
    <property type="entry name" value="FAD/NAD-linked_Rdtase_dimer_sf"/>
</dbReference>
<dbReference type="InterPro" id="IPR023753">
    <property type="entry name" value="FAD/NAD-binding_dom"/>
</dbReference>
<dbReference type="GO" id="GO:0050660">
    <property type="term" value="F:flavin adenine dinucleotide binding"/>
    <property type="evidence" value="ECO:0007669"/>
    <property type="project" value="TreeGrafter"/>
</dbReference>
<evidence type="ECO:0000259" key="6">
    <source>
        <dbReference type="Pfam" id="PF02852"/>
    </source>
</evidence>
<dbReference type="InterPro" id="IPR036188">
    <property type="entry name" value="FAD/NAD-bd_sf"/>
</dbReference>
<dbReference type="OrthoDB" id="9800167at2"/>
<dbReference type="Pfam" id="PF07992">
    <property type="entry name" value="Pyr_redox_2"/>
    <property type="match status" value="1"/>
</dbReference>
<evidence type="ECO:0000256" key="2">
    <source>
        <dbReference type="ARBA" id="ARBA00007532"/>
    </source>
</evidence>
<dbReference type="PRINTS" id="PR00368">
    <property type="entry name" value="FADPNR"/>
</dbReference>
<name>U7UJN3_9FIRM</name>
<dbReference type="SUPFAM" id="SSF51905">
    <property type="entry name" value="FAD/NAD(P)-binding domain"/>
    <property type="match status" value="1"/>
</dbReference>
<dbReference type="Gene3D" id="3.50.50.60">
    <property type="entry name" value="FAD/NAD(P)-binding domain"/>
    <property type="match status" value="3"/>
</dbReference>
<evidence type="ECO:0000259" key="7">
    <source>
        <dbReference type="Pfam" id="PF07992"/>
    </source>
</evidence>
<protein>
    <submittedName>
        <fullName evidence="8">Pyridine nucleotide-disulfide oxidoreductase, dimerization domain protein</fullName>
    </submittedName>
</protein>
<dbReference type="PANTHER" id="PTHR43014">
    <property type="entry name" value="MERCURIC REDUCTASE"/>
    <property type="match status" value="1"/>
</dbReference>
<evidence type="ECO:0000256" key="4">
    <source>
        <dbReference type="ARBA" id="ARBA00022827"/>
    </source>
</evidence>
<gene>
    <name evidence="8" type="ORF">HMPREF1250_1879</name>
</gene>
<feature type="domain" description="FAD/NAD(P)-binding" evidence="7">
    <location>
        <begin position="43"/>
        <end position="220"/>
    </location>
</feature>
<dbReference type="RefSeq" id="WP_023053947.1">
    <property type="nucleotide sequence ID" value="NZ_AWXA01000041.1"/>
</dbReference>
<evidence type="ECO:0000313" key="9">
    <source>
        <dbReference type="Proteomes" id="UP000017090"/>
    </source>
</evidence>
<evidence type="ECO:0000313" key="8">
    <source>
        <dbReference type="EMBL" id="ERT58648.1"/>
    </source>
</evidence>
<evidence type="ECO:0000256" key="1">
    <source>
        <dbReference type="ARBA" id="ARBA00001974"/>
    </source>
</evidence>
<dbReference type="FunFam" id="3.30.390.30:FF:000001">
    <property type="entry name" value="Dihydrolipoyl dehydrogenase"/>
    <property type="match status" value="1"/>
</dbReference>
<organism evidence="8 9">
    <name type="scientific">Megasphaera vaginalis</name>
    <name type="common">ex Srinivasan et al. 2021</name>
    <dbReference type="NCBI Taxonomy" id="1111454"/>
    <lineage>
        <taxon>Bacteria</taxon>
        <taxon>Bacillati</taxon>
        <taxon>Bacillota</taxon>
        <taxon>Negativicutes</taxon>
        <taxon>Veillonellales</taxon>
        <taxon>Veillonellaceae</taxon>
        <taxon>Megasphaera</taxon>
    </lineage>
</organism>
<comment type="similarity">
    <text evidence="2">Belongs to the class-I pyridine nucleotide-disulfide oxidoreductase family.</text>
</comment>
<accession>U7UJN3</accession>
<keyword evidence="5" id="KW-0560">Oxidoreductase</keyword>
<proteinExistence type="inferred from homology"/>
<dbReference type="STRING" id="1111454.HMPREF1250_1879"/>
<dbReference type="InterPro" id="IPR004099">
    <property type="entry name" value="Pyr_nucl-diS_OxRdtase_dimer"/>
</dbReference>
<comment type="cofactor">
    <cofactor evidence="1">
        <name>FAD</name>
        <dbReference type="ChEBI" id="CHEBI:57692"/>
    </cofactor>
</comment>
<reference evidence="8 9" key="1">
    <citation type="submission" date="2013-09" db="EMBL/GenBank/DDBJ databases">
        <authorList>
            <person name="Durkin A.S."/>
            <person name="Haft D.R."/>
            <person name="McCorrison J."/>
            <person name="Torralba M."/>
            <person name="Gillis M."/>
            <person name="Haft D.H."/>
            <person name="Methe B."/>
            <person name="Sutton G."/>
            <person name="Nelson K.E."/>
        </authorList>
    </citation>
    <scope>NUCLEOTIDE SEQUENCE [LARGE SCALE GENOMIC DNA]</scope>
    <source>
        <strain evidence="8 9">BV3C16-1</strain>
    </source>
</reference>
<dbReference type="SUPFAM" id="SSF55424">
    <property type="entry name" value="FAD/NAD-linked reductases, dimerisation (C-terminal) domain"/>
    <property type="match status" value="1"/>
</dbReference>
<dbReference type="PANTHER" id="PTHR43014:SF4">
    <property type="entry name" value="PYRIDINE NUCLEOTIDE-DISULFIDE OXIDOREDUCTASE RCLA-RELATED"/>
    <property type="match status" value="1"/>
</dbReference>
<dbReference type="AlphaFoldDB" id="U7UJN3"/>
<keyword evidence="9" id="KW-1185">Reference proteome</keyword>
<evidence type="ECO:0000256" key="5">
    <source>
        <dbReference type="ARBA" id="ARBA00023002"/>
    </source>
</evidence>
<dbReference type="GO" id="GO:0003955">
    <property type="term" value="F:NAD(P)H dehydrogenase (quinone) activity"/>
    <property type="evidence" value="ECO:0007669"/>
    <property type="project" value="TreeGrafter"/>
</dbReference>
<dbReference type="Gene3D" id="3.30.390.30">
    <property type="match status" value="1"/>
</dbReference>
<sequence>MMYNTLIIGFGKAGKTLAGKLAAKGEKVALIEKSSHMYGGTCINTGAGPFIPPIKGIKDNAFVYVSETIMDLDVLPEKLTIIGGGYIGLEFASMFAEYGSEVTILQDADVFLGREDSDMAQAILAVLTGQGIRVETGVNVTEINDGTTLYEKGGQMHTLAGDAVLVATGRRVDTTELQLSKAGIRTDDGGMIVVDDHLRTTAPSVWAAGDVCNKLQFTYMSLDDSRIIWDDIYGQKVRTVDNRGAFAYSVFINPTFSRVGLSEAEAKRQGLAYTVVSMPAAAIPKAKVLRQADGLLKALVDPETDLILGAQLFCADSHELINIIRLAMTQNIKYTVIRDFIFTHPTLAEGLNDLFALV</sequence>
<dbReference type="Proteomes" id="UP000017090">
    <property type="component" value="Unassembled WGS sequence"/>
</dbReference>
<keyword evidence="3" id="KW-0285">Flavoprotein</keyword>
<dbReference type="PRINTS" id="PR00411">
    <property type="entry name" value="PNDRDTASEI"/>
</dbReference>
<comment type="caution">
    <text evidence="8">The sequence shown here is derived from an EMBL/GenBank/DDBJ whole genome shotgun (WGS) entry which is preliminary data.</text>
</comment>
<evidence type="ECO:0000256" key="3">
    <source>
        <dbReference type="ARBA" id="ARBA00022630"/>
    </source>
</evidence>
<feature type="domain" description="Pyridine nucleotide-disulphide oxidoreductase dimerisation" evidence="6">
    <location>
        <begin position="248"/>
        <end position="352"/>
    </location>
</feature>
<dbReference type="Pfam" id="PF02852">
    <property type="entry name" value="Pyr_redox_dim"/>
    <property type="match status" value="1"/>
</dbReference>